<dbReference type="InterPro" id="IPR003695">
    <property type="entry name" value="Ppx_GppA_N"/>
</dbReference>
<dbReference type="STRING" id="5098.A0A507QK67"/>
<organism evidence="3 4">
    <name type="scientific">Monascus purpureus</name>
    <name type="common">Red mold</name>
    <name type="synonym">Monascus anka</name>
    <dbReference type="NCBI Taxonomy" id="5098"/>
    <lineage>
        <taxon>Eukaryota</taxon>
        <taxon>Fungi</taxon>
        <taxon>Dikarya</taxon>
        <taxon>Ascomycota</taxon>
        <taxon>Pezizomycotina</taxon>
        <taxon>Eurotiomycetes</taxon>
        <taxon>Eurotiomycetidae</taxon>
        <taxon>Eurotiales</taxon>
        <taxon>Aspergillaceae</taxon>
        <taxon>Monascus</taxon>
    </lineage>
</organism>
<accession>A0A507QK67</accession>
<dbReference type="InterPro" id="IPR043129">
    <property type="entry name" value="ATPase_NBD"/>
</dbReference>
<dbReference type="FunFam" id="3.30.420.150:FF:000007">
    <property type="entry name" value="Retrograde regulation protein 2"/>
    <property type="match status" value="1"/>
</dbReference>
<dbReference type="Gene3D" id="3.30.420.150">
    <property type="entry name" value="Exopolyphosphatase. Domain 2"/>
    <property type="match status" value="1"/>
</dbReference>
<dbReference type="EMBL" id="VIFY01000181">
    <property type="protein sequence ID" value="TQB68929.1"/>
    <property type="molecule type" value="Genomic_DNA"/>
</dbReference>
<dbReference type="SUPFAM" id="SSF53067">
    <property type="entry name" value="Actin-like ATPase domain"/>
    <property type="match status" value="2"/>
</dbReference>
<dbReference type="AlphaFoldDB" id="A0A507QK67"/>
<proteinExistence type="predicted"/>
<name>A0A507QK67_MONPU</name>
<dbReference type="PANTHER" id="PTHR30005">
    <property type="entry name" value="EXOPOLYPHOSPHATASE"/>
    <property type="match status" value="1"/>
</dbReference>
<keyword evidence="4" id="KW-1185">Reference proteome</keyword>
<dbReference type="OrthoDB" id="2985014at2759"/>
<dbReference type="Proteomes" id="UP000319663">
    <property type="component" value="Unassembled WGS sequence"/>
</dbReference>
<dbReference type="Gene3D" id="3.30.420.40">
    <property type="match status" value="1"/>
</dbReference>
<gene>
    <name evidence="3" type="ORF">MPDQ_002590</name>
</gene>
<feature type="domain" description="Ppx/GppA phosphatase N-terminal" evidence="1">
    <location>
        <begin position="293"/>
        <end position="354"/>
    </location>
</feature>
<protein>
    <submittedName>
        <fullName evidence="3">Uncharacterized protein</fullName>
    </submittedName>
</protein>
<comment type="caution">
    <text evidence="3">The sequence shown here is derived from an EMBL/GenBank/DDBJ whole genome shotgun (WGS) entry which is preliminary data.</text>
</comment>
<dbReference type="Pfam" id="PF23566">
    <property type="entry name" value="RTG2_C"/>
    <property type="match status" value="1"/>
</dbReference>
<evidence type="ECO:0000259" key="2">
    <source>
        <dbReference type="Pfam" id="PF23566"/>
    </source>
</evidence>
<dbReference type="FunFam" id="3.30.420.40:FF:000191">
    <property type="entry name" value="Retrograde regulation protein 2"/>
    <property type="match status" value="1"/>
</dbReference>
<dbReference type="InterPro" id="IPR050273">
    <property type="entry name" value="GppA/Ppx_hydrolase"/>
</dbReference>
<sequence length="585" mass="64357">MSAIENVINPNLYGIVDMGSNGIRFSITDMCPSTARIMPIVYQDRAGISLYDARFSTTGSGTDGEGVTAQGLIPKSTMLQVVTRLSHFKTICADFGVPPDNVHVLATEATRTAPNSEEFRKQIKDRTGWEVRILSKEDEGRLGAMGVASSSASVAGLVMDMGGGSVQITWMIEKDGVITTSPRGSFSFPYGAAALTRRLEQVQGRGKGKGSKAEQELRDEMKNNFQHAYRQLEVPPSLLQAAERRGGFDLYLCGGGFRGWGYLLMSQSKFGAYPIPIVNGYRTSRGEFYDTSTVMDIVSKKDVKIFGVSKRRESQMPAIALLVNVLMDALPVIKNIQFCQGGVREGFLFDKLPAEIRAQDPLLVATSPYAPPSREAIKELLISALPETSSLIASRCPPESFSPNLLAALSNLLFAHSRVPRESRSAAALHSTTTGILASTNSLTHVDRAIVALILCERWSGDLAPAEEMFQYRLDQLLSAQERWWCQYLGRVASLIGIVYPSGLVPKDNWRVRLETRWDIVTKKKGRDDMLCLRIILDGTDTVLTETMRDSLRDTGEKIEKTGKKNWIHVPEGDYGVRVGVDIMG</sequence>
<dbReference type="InterPro" id="IPR057512">
    <property type="entry name" value="RTG2_C"/>
</dbReference>
<dbReference type="Gene3D" id="1.10.3210.10">
    <property type="entry name" value="Hypothetical protein af1432"/>
    <property type="match status" value="1"/>
</dbReference>
<feature type="domain" description="Ppx/GppA phosphatase N-terminal" evidence="1">
    <location>
        <begin position="64"/>
        <end position="222"/>
    </location>
</feature>
<evidence type="ECO:0000313" key="3">
    <source>
        <dbReference type="EMBL" id="TQB68929.1"/>
    </source>
</evidence>
<dbReference type="GO" id="GO:0006357">
    <property type="term" value="P:regulation of transcription by RNA polymerase II"/>
    <property type="evidence" value="ECO:0007669"/>
    <property type="project" value="TreeGrafter"/>
</dbReference>
<reference evidence="3 4" key="1">
    <citation type="submission" date="2019-06" db="EMBL/GenBank/DDBJ databases">
        <title>Wine fermentation using esterase from Monascus purpureus.</title>
        <authorList>
            <person name="Geng C."/>
            <person name="Zhang Y."/>
        </authorList>
    </citation>
    <scope>NUCLEOTIDE SEQUENCE [LARGE SCALE GENOMIC DNA]</scope>
    <source>
        <strain evidence="3">HQ1</strain>
    </source>
</reference>
<feature type="domain" description="RTG2 C-terminal" evidence="2">
    <location>
        <begin position="360"/>
        <end position="583"/>
    </location>
</feature>
<dbReference type="Pfam" id="PF02541">
    <property type="entry name" value="Ppx-GppA"/>
    <property type="match status" value="2"/>
</dbReference>
<dbReference type="PANTHER" id="PTHR30005:SF0">
    <property type="entry name" value="RETROGRADE REGULATION PROTEIN 2"/>
    <property type="match status" value="1"/>
</dbReference>
<evidence type="ECO:0000259" key="1">
    <source>
        <dbReference type="Pfam" id="PF02541"/>
    </source>
</evidence>
<evidence type="ECO:0000313" key="4">
    <source>
        <dbReference type="Proteomes" id="UP000319663"/>
    </source>
</evidence>